<name>A0AAW9TSC7_RHIML</name>
<organism evidence="2 3">
    <name type="scientific">Rhizobium meliloti</name>
    <name type="common">Ensifer meliloti</name>
    <name type="synonym">Sinorhizobium meliloti</name>
    <dbReference type="NCBI Taxonomy" id="382"/>
    <lineage>
        <taxon>Bacteria</taxon>
        <taxon>Pseudomonadati</taxon>
        <taxon>Pseudomonadota</taxon>
        <taxon>Alphaproteobacteria</taxon>
        <taxon>Hyphomicrobiales</taxon>
        <taxon>Rhizobiaceae</taxon>
        <taxon>Sinorhizobium/Ensifer group</taxon>
        <taxon>Sinorhizobium</taxon>
    </lineage>
</organism>
<sequence>MARSRKSVLRQADQRTAKGLYRIRFYENYGHSPAWQSVPPEMAHLGFEPQPDLPPEFTDSCVVAIDEDGNVLGFIVYDCGEKSWDITLSYVDLENRPKNIQTSLLTALVNKAQEKGVPVNFFTHVNNLAAHNLGEMRMPEYLVEHFDASPDGLKSMQAFINEKAAEGYALHQAIERSTYQWVLIFRRIAAE</sequence>
<dbReference type="Gene3D" id="3.40.630.30">
    <property type="match status" value="1"/>
</dbReference>
<dbReference type="Pfam" id="PF00583">
    <property type="entry name" value="Acetyltransf_1"/>
    <property type="match status" value="1"/>
</dbReference>
<gene>
    <name evidence="2" type="ORF">GHK53_20240</name>
</gene>
<protein>
    <submittedName>
        <fullName evidence="2">GNAT family N-acetyltransferase</fullName>
    </submittedName>
</protein>
<evidence type="ECO:0000313" key="3">
    <source>
        <dbReference type="Proteomes" id="UP000429484"/>
    </source>
</evidence>
<dbReference type="AlphaFoldDB" id="A0AAW9TSC7"/>
<dbReference type="PROSITE" id="PS51186">
    <property type="entry name" value="GNAT"/>
    <property type="match status" value="1"/>
</dbReference>
<dbReference type="Proteomes" id="UP000429484">
    <property type="component" value="Unassembled WGS sequence"/>
</dbReference>
<evidence type="ECO:0000259" key="1">
    <source>
        <dbReference type="PROSITE" id="PS51186"/>
    </source>
</evidence>
<proteinExistence type="predicted"/>
<dbReference type="RefSeq" id="WP_153349873.1">
    <property type="nucleotide sequence ID" value="NZ_WISR01000163.1"/>
</dbReference>
<reference evidence="2 3" key="1">
    <citation type="journal article" date="2013" name="Genome Biol.">
        <title>Comparative genomics of the core and accessory genomes of 48 Sinorhizobium strains comprising five genospecies.</title>
        <authorList>
            <person name="Sugawara M."/>
            <person name="Epstein B."/>
            <person name="Badgley B.D."/>
            <person name="Unno T."/>
            <person name="Xu L."/>
            <person name="Reese J."/>
            <person name="Gyaneshwar P."/>
            <person name="Denny R."/>
            <person name="Mudge J."/>
            <person name="Bharti A.K."/>
            <person name="Farmer A.D."/>
            <person name="May G.D."/>
            <person name="Woodward J.E."/>
            <person name="Medigue C."/>
            <person name="Vallenet D."/>
            <person name="Lajus A."/>
            <person name="Rouy Z."/>
            <person name="Martinez-Vaz B."/>
            <person name="Tiffin P."/>
            <person name="Young N.D."/>
            <person name="Sadowsky M.J."/>
        </authorList>
    </citation>
    <scope>NUCLEOTIDE SEQUENCE [LARGE SCALE GENOMIC DNA]</scope>
    <source>
        <strain evidence="2 3">N6B1</strain>
    </source>
</reference>
<evidence type="ECO:0000313" key="2">
    <source>
        <dbReference type="EMBL" id="MQW35044.1"/>
    </source>
</evidence>
<dbReference type="EMBL" id="WISR01000163">
    <property type="protein sequence ID" value="MQW35044.1"/>
    <property type="molecule type" value="Genomic_DNA"/>
</dbReference>
<dbReference type="GO" id="GO:0016747">
    <property type="term" value="F:acyltransferase activity, transferring groups other than amino-acyl groups"/>
    <property type="evidence" value="ECO:0007669"/>
    <property type="project" value="InterPro"/>
</dbReference>
<dbReference type="SUPFAM" id="SSF55729">
    <property type="entry name" value="Acyl-CoA N-acyltransferases (Nat)"/>
    <property type="match status" value="1"/>
</dbReference>
<comment type="caution">
    <text evidence="2">The sequence shown here is derived from an EMBL/GenBank/DDBJ whole genome shotgun (WGS) entry which is preliminary data.</text>
</comment>
<dbReference type="InterPro" id="IPR016181">
    <property type="entry name" value="Acyl_CoA_acyltransferase"/>
</dbReference>
<dbReference type="InterPro" id="IPR000182">
    <property type="entry name" value="GNAT_dom"/>
</dbReference>
<accession>A0AAW9TSC7</accession>
<feature type="domain" description="N-acetyltransferase" evidence="1">
    <location>
        <begin position="7"/>
        <end position="166"/>
    </location>
</feature>